<accession>A0A9D1S726</accession>
<protein>
    <submittedName>
        <fullName evidence="1">Uncharacterized protein</fullName>
    </submittedName>
</protein>
<organism evidence="1 2">
    <name type="scientific">Candidatus Avimonoglobus intestinipullorum</name>
    <dbReference type="NCBI Taxonomy" id="2840699"/>
    <lineage>
        <taxon>Bacteria</taxon>
        <taxon>Bacillati</taxon>
        <taxon>Bacillota</taxon>
        <taxon>Clostridia</taxon>
        <taxon>Eubacteriales</taxon>
        <taxon>Candidatus Avimonoglobus</taxon>
    </lineage>
</organism>
<reference evidence="1" key="2">
    <citation type="journal article" date="2021" name="PeerJ">
        <title>Extensive microbial diversity within the chicken gut microbiome revealed by metagenomics and culture.</title>
        <authorList>
            <person name="Gilroy R."/>
            <person name="Ravi A."/>
            <person name="Getino M."/>
            <person name="Pursley I."/>
            <person name="Horton D.L."/>
            <person name="Alikhan N.F."/>
            <person name="Baker D."/>
            <person name="Gharbi K."/>
            <person name="Hall N."/>
            <person name="Watson M."/>
            <person name="Adriaenssens E.M."/>
            <person name="Foster-Nyarko E."/>
            <person name="Jarju S."/>
            <person name="Secka A."/>
            <person name="Antonio M."/>
            <person name="Oren A."/>
            <person name="Chaudhuri R.R."/>
            <person name="La Ragione R."/>
            <person name="Hildebrand F."/>
            <person name="Pallen M.J."/>
        </authorList>
    </citation>
    <scope>NUCLEOTIDE SEQUENCE</scope>
    <source>
        <strain evidence="1">ChiSjej4B22-9803</strain>
    </source>
</reference>
<dbReference type="Proteomes" id="UP000824111">
    <property type="component" value="Unassembled WGS sequence"/>
</dbReference>
<comment type="caution">
    <text evidence="1">The sequence shown here is derived from an EMBL/GenBank/DDBJ whole genome shotgun (WGS) entry which is preliminary data.</text>
</comment>
<gene>
    <name evidence="1" type="ORF">IAB04_08225</name>
</gene>
<name>A0A9D1S726_9FIRM</name>
<sequence>MCETLSKLRAELDTLIDYKFLNGQTEAALSSPELIKRALELEKQMCMQH</sequence>
<dbReference type="AlphaFoldDB" id="A0A9D1S726"/>
<reference evidence="1" key="1">
    <citation type="submission" date="2020-10" db="EMBL/GenBank/DDBJ databases">
        <authorList>
            <person name="Gilroy R."/>
        </authorList>
    </citation>
    <scope>NUCLEOTIDE SEQUENCE</scope>
    <source>
        <strain evidence="1">ChiSjej4B22-9803</strain>
    </source>
</reference>
<evidence type="ECO:0000313" key="2">
    <source>
        <dbReference type="Proteomes" id="UP000824111"/>
    </source>
</evidence>
<evidence type="ECO:0000313" key="1">
    <source>
        <dbReference type="EMBL" id="HIU49341.1"/>
    </source>
</evidence>
<proteinExistence type="predicted"/>
<dbReference type="EMBL" id="DVND01000208">
    <property type="protein sequence ID" value="HIU49341.1"/>
    <property type="molecule type" value="Genomic_DNA"/>
</dbReference>